<gene>
    <name evidence="2" type="ORF">RFULGI_LOCUS9209</name>
</gene>
<dbReference type="Proteomes" id="UP000789396">
    <property type="component" value="Unassembled WGS sequence"/>
</dbReference>
<evidence type="ECO:0000313" key="2">
    <source>
        <dbReference type="EMBL" id="CAG8670566.1"/>
    </source>
</evidence>
<sequence>MEVHRIEIEEKPYGRRNRCKGVPERIKKKVKDNDAANVKRVRGKLRKNGGNGVNYVKKKSRVVNMTNKMDIDKKRPEKHIPDDQMVNLEVIESDVNIRHMDFDGWDRKDETKIEDLPGVLPEIDKNMPTISHSAYDNEKEPTKPVNKDEIPCDDVAGKYRDVNSKMTVFNAEYDGMLVLDDVEKYDKVERS</sequence>
<evidence type="ECO:0000313" key="3">
    <source>
        <dbReference type="Proteomes" id="UP000789396"/>
    </source>
</evidence>
<accession>A0A9N9EED4</accession>
<proteinExistence type="predicted"/>
<dbReference type="OrthoDB" id="2487742at2759"/>
<organism evidence="2 3">
    <name type="scientific">Racocetra fulgida</name>
    <dbReference type="NCBI Taxonomy" id="60492"/>
    <lineage>
        <taxon>Eukaryota</taxon>
        <taxon>Fungi</taxon>
        <taxon>Fungi incertae sedis</taxon>
        <taxon>Mucoromycota</taxon>
        <taxon>Glomeromycotina</taxon>
        <taxon>Glomeromycetes</taxon>
        <taxon>Diversisporales</taxon>
        <taxon>Gigasporaceae</taxon>
        <taxon>Racocetra</taxon>
    </lineage>
</organism>
<feature type="compositionally biased region" description="Basic and acidic residues" evidence="1">
    <location>
        <begin position="135"/>
        <end position="151"/>
    </location>
</feature>
<feature type="region of interest" description="Disordered" evidence="1">
    <location>
        <begin position="132"/>
        <end position="151"/>
    </location>
</feature>
<protein>
    <submittedName>
        <fullName evidence="2">2734_t:CDS:1</fullName>
    </submittedName>
</protein>
<dbReference type="AlphaFoldDB" id="A0A9N9EED4"/>
<evidence type="ECO:0000256" key="1">
    <source>
        <dbReference type="SAM" id="MobiDB-lite"/>
    </source>
</evidence>
<reference evidence="2" key="1">
    <citation type="submission" date="2021-06" db="EMBL/GenBank/DDBJ databases">
        <authorList>
            <person name="Kallberg Y."/>
            <person name="Tangrot J."/>
            <person name="Rosling A."/>
        </authorList>
    </citation>
    <scope>NUCLEOTIDE SEQUENCE</scope>
    <source>
        <strain evidence="2">IN212</strain>
    </source>
</reference>
<keyword evidence="3" id="KW-1185">Reference proteome</keyword>
<comment type="caution">
    <text evidence="2">The sequence shown here is derived from an EMBL/GenBank/DDBJ whole genome shotgun (WGS) entry which is preliminary data.</text>
</comment>
<name>A0A9N9EED4_9GLOM</name>
<dbReference type="EMBL" id="CAJVPZ010016072">
    <property type="protein sequence ID" value="CAG8670566.1"/>
    <property type="molecule type" value="Genomic_DNA"/>
</dbReference>